<dbReference type="InterPro" id="IPR003439">
    <property type="entry name" value="ABC_transporter-like_ATP-bd"/>
</dbReference>
<keyword evidence="9" id="KW-1185">Reference proteome</keyword>
<feature type="domain" description="ABC transporter" evidence="7">
    <location>
        <begin position="93"/>
        <end position="324"/>
    </location>
</feature>
<organism evidence="8 9">
    <name type="scientific">Micromonospora solifontis</name>
    <dbReference type="NCBI Taxonomy" id="2487138"/>
    <lineage>
        <taxon>Bacteria</taxon>
        <taxon>Bacillati</taxon>
        <taxon>Actinomycetota</taxon>
        <taxon>Actinomycetes</taxon>
        <taxon>Micromonosporales</taxon>
        <taxon>Micromonosporaceae</taxon>
        <taxon>Micromonospora</taxon>
    </lineage>
</organism>
<dbReference type="InterPro" id="IPR050763">
    <property type="entry name" value="ABC_transporter_ATP-binding"/>
</dbReference>
<dbReference type="SMART" id="SM00382">
    <property type="entry name" value="AAA"/>
    <property type="match status" value="1"/>
</dbReference>
<evidence type="ECO:0000259" key="7">
    <source>
        <dbReference type="PROSITE" id="PS50893"/>
    </source>
</evidence>
<dbReference type="GO" id="GO:0005524">
    <property type="term" value="F:ATP binding"/>
    <property type="evidence" value="ECO:0007669"/>
    <property type="project" value="UniProtKB-KW"/>
</dbReference>
<keyword evidence="2" id="KW-0813">Transport</keyword>
<dbReference type="SUPFAM" id="SSF52540">
    <property type="entry name" value="P-loop containing nucleoside triphosphate hydrolases"/>
    <property type="match status" value="1"/>
</dbReference>
<evidence type="ECO:0000256" key="2">
    <source>
        <dbReference type="ARBA" id="ARBA00022448"/>
    </source>
</evidence>
<comment type="caution">
    <text evidence="8">The sequence shown here is derived from an EMBL/GenBank/DDBJ whole genome shotgun (WGS) entry which is preliminary data.</text>
</comment>
<feature type="region of interest" description="Disordered" evidence="6">
    <location>
        <begin position="1"/>
        <end position="76"/>
    </location>
</feature>
<keyword evidence="5" id="KW-0046">Antibiotic resistance</keyword>
<gene>
    <name evidence="8" type="ORF">EFE23_08815</name>
</gene>
<dbReference type="Pfam" id="PF00005">
    <property type="entry name" value="ABC_tran"/>
    <property type="match status" value="1"/>
</dbReference>
<evidence type="ECO:0000256" key="3">
    <source>
        <dbReference type="ARBA" id="ARBA00022741"/>
    </source>
</evidence>
<dbReference type="InterPro" id="IPR027417">
    <property type="entry name" value="P-loop_NTPase"/>
</dbReference>
<dbReference type="Proteomes" id="UP000280698">
    <property type="component" value="Unassembled WGS sequence"/>
</dbReference>
<proteinExistence type="predicted"/>
<dbReference type="InterPro" id="IPR003593">
    <property type="entry name" value="AAA+_ATPase"/>
</dbReference>
<dbReference type="Gene3D" id="3.40.50.300">
    <property type="entry name" value="P-loop containing nucleotide triphosphate hydrolases"/>
    <property type="match status" value="1"/>
</dbReference>
<evidence type="ECO:0000313" key="9">
    <source>
        <dbReference type="Proteomes" id="UP000280698"/>
    </source>
</evidence>
<keyword evidence="3" id="KW-0547">Nucleotide-binding</keyword>
<feature type="compositionally biased region" description="Low complexity" evidence="6">
    <location>
        <begin position="63"/>
        <end position="74"/>
    </location>
</feature>
<sequence length="355" mass="37624">MAAGPLGEPAAPGRRGHDRLRGRRSPSPPRCRHATSQNPTYYHINPRRSSAAGLVPPHPCGPRSPTSGPGTGTPHYFQLVQSSPTAPSPGDAVVVRGLTRRFGAAVVVDRVDLAVPHAAVFGLLGPNGAGKTTLIKMLITLLAPSEGTATIAGCDVRTRPAQVRRLVGYVPQLLSADGALTAEENLVVFARLYHIPRAQRRARIADALASVGLAGSATKLVRDFSGGMVRRLEIIQSMLHRPPVLFLDEPTIGLDPAARHDIWAELRQVNATEQTTLFITTHDMEEADALCQQVAIMHRGRVIAQGTPGELKARVGPDANLDDVFIALTGGGTQGVEEGGFGAAGRARRTARRLG</sequence>
<accession>A0ABX9WI11</accession>
<evidence type="ECO:0000313" key="8">
    <source>
        <dbReference type="EMBL" id="RNL99735.1"/>
    </source>
</evidence>
<name>A0ABX9WI11_9ACTN</name>
<feature type="compositionally biased region" description="Basic residues" evidence="6">
    <location>
        <begin position="14"/>
        <end position="24"/>
    </location>
</feature>
<comment type="subcellular location">
    <subcellularLocation>
        <location evidence="1">Cell membrane</location>
        <topology evidence="1">Peripheral membrane protein</topology>
    </subcellularLocation>
</comment>
<evidence type="ECO:0000256" key="4">
    <source>
        <dbReference type="ARBA" id="ARBA00022840"/>
    </source>
</evidence>
<dbReference type="PROSITE" id="PS50893">
    <property type="entry name" value="ABC_TRANSPORTER_2"/>
    <property type="match status" value="1"/>
</dbReference>
<reference evidence="8 9" key="1">
    <citation type="submission" date="2018-11" db="EMBL/GenBank/DDBJ databases">
        <title>Micromonospora sp. PPF5-17, a new actinomycetes isolated from a hot spring soil.</title>
        <authorList>
            <person name="Thawai C."/>
        </authorList>
    </citation>
    <scope>NUCLEOTIDE SEQUENCE [LARGE SCALE GENOMIC DNA]</scope>
    <source>
        <strain evidence="8 9">PPF5-17</strain>
    </source>
</reference>
<evidence type="ECO:0000256" key="6">
    <source>
        <dbReference type="SAM" id="MobiDB-lite"/>
    </source>
</evidence>
<keyword evidence="4 8" id="KW-0067">ATP-binding</keyword>
<dbReference type="PANTHER" id="PTHR42711:SF19">
    <property type="entry name" value="DOXORUBICIN RESISTANCE ATP-BINDING PROTEIN DRRA"/>
    <property type="match status" value="1"/>
</dbReference>
<feature type="compositionally biased region" description="Low complexity" evidence="6">
    <location>
        <begin position="1"/>
        <end position="13"/>
    </location>
</feature>
<evidence type="ECO:0000256" key="5">
    <source>
        <dbReference type="ARBA" id="ARBA00023251"/>
    </source>
</evidence>
<dbReference type="PANTHER" id="PTHR42711">
    <property type="entry name" value="ABC TRANSPORTER ATP-BINDING PROTEIN"/>
    <property type="match status" value="1"/>
</dbReference>
<evidence type="ECO:0000256" key="1">
    <source>
        <dbReference type="ARBA" id="ARBA00004202"/>
    </source>
</evidence>
<dbReference type="EMBL" id="RJLN01000018">
    <property type="protein sequence ID" value="RNL99735.1"/>
    <property type="molecule type" value="Genomic_DNA"/>
</dbReference>
<protein>
    <submittedName>
        <fullName evidence="8">ATP-binding cassette domain-containing protein</fullName>
    </submittedName>
</protein>